<organism evidence="2 3">
    <name type="scientific">Pterulicium gracile</name>
    <dbReference type="NCBI Taxonomy" id="1884261"/>
    <lineage>
        <taxon>Eukaryota</taxon>
        <taxon>Fungi</taxon>
        <taxon>Dikarya</taxon>
        <taxon>Basidiomycota</taxon>
        <taxon>Agaricomycotina</taxon>
        <taxon>Agaricomycetes</taxon>
        <taxon>Agaricomycetidae</taxon>
        <taxon>Agaricales</taxon>
        <taxon>Pleurotineae</taxon>
        <taxon>Pterulaceae</taxon>
        <taxon>Pterulicium</taxon>
    </lineage>
</organism>
<reference evidence="2 3" key="1">
    <citation type="journal article" date="2019" name="Nat. Ecol. Evol.">
        <title>Megaphylogeny resolves global patterns of mushroom evolution.</title>
        <authorList>
            <person name="Varga T."/>
            <person name="Krizsan K."/>
            <person name="Foldi C."/>
            <person name="Dima B."/>
            <person name="Sanchez-Garcia M."/>
            <person name="Sanchez-Ramirez S."/>
            <person name="Szollosi G.J."/>
            <person name="Szarkandi J.G."/>
            <person name="Papp V."/>
            <person name="Albert L."/>
            <person name="Andreopoulos W."/>
            <person name="Angelini C."/>
            <person name="Antonin V."/>
            <person name="Barry K.W."/>
            <person name="Bougher N.L."/>
            <person name="Buchanan P."/>
            <person name="Buyck B."/>
            <person name="Bense V."/>
            <person name="Catcheside P."/>
            <person name="Chovatia M."/>
            <person name="Cooper J."/>
            <person name="Damon W."/>
            <person name="Desjardin D."/>
            <person name="Finy P."/>
            <person name="Geml J."/>
            <person name="Haridas S."/>
            <person name="Hughes K."/>
            <person name="Justo A."/>
            <person name="Karasinski D."/>
            <person name="Kautmanova I."/>
            <person name="Kiss B."/>
            <person name="Kocsube S."/>
            <person name="Kotiranta H."/>
            <person name="LaButti K.M."/>
            <person name="Lechner B.E."/>
            <person name="Liimatainen K."/>
            <person name="Lipzen A."/>
            <person name="Lukacs Z."/>
            <person name="Mihaltcheva S."/>
            <person name="Morgado L.N."/>
            <person name="Niskanen T."/>
            <person name="Noordeloos M.E."/>
            <person name="Ohm R.A."/>
            <person name="Ortiz-Santana B."/>
            <person name="Ovrebo C."/>
            <person name="Racz N."/>
            <person name="Riley R."/>
            <person name="Savchenko A."/>
            <person name="Shiryaev A."/>
            <person name="Soop K."/>
            <person name="Spirin V."/>
            <person name="Szebenyi C."/>
            <person name="Tomsovsky M."/>
            <person name="Tulloss R.E."/>
            <person name="Uehling J."/>
            <person name="Grigoriev I.V."/>
            <person name="Vagvolgyi C."/>
            <person name="Papp T."/>
            <person name="Martin F.M."/>
            <person name="Miettinen O."/>
            <person name="Hibbett D.S."/>
            <person name="Nagy L.G."/>
        </authorList>
    </citation>
    <scope>NUCLEOTIDE SEQUENCE [LARGE SCALE GENOMIC DNA]</scope>
    <source>
        <strain evidence="2 3">CBS 309.79</strain>
    </source>
</reference>
<accession>A0A5C3R409</accession>
<feature type="chain" id="PRO_5022842651" description="Secreted protein" evidence="1">
    <location>
        <begin position="19"/>
        <end position="72"/>
    </location>
</feature>
<proteinExistence type="predicted"/>
<dbReference type="EMBL" id="ML178814">
    <property type="protein sequence ID" value="TFL07731.1"/>
    <property type="molecule type" value="Genomic_DNA"/>
</dbReference>
<dbReference type="AlphaFoldDB" id="A0A5C3R409"/>
<feature type="signal peptide" evidence="1">
    <location>
        <begin position="1"/>
        <end position="18"/>
    </location>
</feature>
<evidence type="ECO:0000313" key="2">
    <source>
        <dbReference type="EMBL" id="TFL07731.1"/>
    </source>
</evidence>
<evidence type="ECO:0008006" key="4">
    <source>
        <dbReference type="Google" id="ProtNLM"/>
    </source>
</evidence>
<evidence type="ECO:0000256" key="1">
    <source>
        <dbReference type="SAM" id="SignalP"/>
    </source>
</evidence>
<sequence length="72" mass="7783">MKLTSLLVVAAAAVGSNAAYCCTSPWKLRSSTQYYIFCDQITSSCAYSPQTGLLLIDLGSPAWKCPARLWSC</sequence>
<keyword evidence="1" id="KW-0732">Signal</keyword>
<name>A0A5C3R409_9AGAR</name>
<evidence type="ECO:0000313" key="3">
    <source>
        <dbReference type="Proteomes" id="UP000305067"/>
    </source>
</evidence>
<keyword evidence="3" id="KW-1185">Reference proteome</keyword>
<protein>
    <recommendedName>
        <fullName evidence="4">Secreted protein</fullName>
    </recommendedName>
</protein>
<dbReference type="Proteomes" id="UP000305067">
    <property type="component" value="Unassembled WGS sequence"/>
</dbReference>
<gene>
    <name evidence="2" type="ORF">BDV98DRAFT_35798</name>
</gene>